<feature type="transmembrane region" description="Helical" evidence="1">
    <location>
        <begin position="52"/>
        <end position="81"/>
    </location>
</feature>
<dbReference type="EMBL" id="CP059733">
    <property type="protein sequence ID" value="WDE07978.1"/>
    <property type="molecule type" value="Genomic_DNA"/>
</dbReference>
<feature type="domain" description="Inner membrane protein YejM N-terminal" evidence="2">
    <location>
        <begin position="7"/>
        <end position="251"/>
    </location>
</feature>
<keyword evidence="1" id="KW-0472">Membrane</keyword>
<protein>
    <submittedName>
        <fullName evidence="3">DUF3413 domain-containing protein</fullName>
    </submittedName>
</protein>
<name>A0AAF0CBS6_9GAMM</name>
<dbReference type="Proteomes" id="UP000032352">
    <property type="component" value="Chromosome"/>
</dbReference>
<feature type="transmembrane region" description="Helical" evidence="1">
    <location>
        <begin position="173"/>
        <end position="195"/>
    </location>
</feature>
<reference evidence="3 4" key="1">
    <citation type="journal article" date="2015" name="Genome Announc.">
        <title>Draft Genome Sequences of Marine Isolates of Thalassomonas viridans and Thalassomonas actiniarum.</title>
        <authorList>
            <person name="Olonade I."/>
            <person name="van Zyl L.J."/>
            <person name="Trindade M."/>
        </authorList>
    </citation>
    <scope>NUCLEOTIDE SEQUENCE [LARGE SCALE GENOMIC DNA]</scope>
    <source>
        <strain evidence="3 4">XOM25</strain>
    </source>
</reference>
<dbReference type="AlphaFoldDB" id="A0AAF0CBS6"/>
<keyword evidence="1" id="KW-1133">Transmembrane helix</keyword>
<feature type="transmembrane region" description="Helical" evidence="1">
    <location>
        <begin position="93"/>
        <end position="112"/>
    </location>
</feature>
<dbReference type="PIRSF" id="PIRSF004950">
    <property type="entry name" value="Mmb_sulf_HI0842"/>
    <property type="match status" value="1"/>
</dbReference>
<feature type="transmembrane region" description="Helical" evidence="1">
    <location>
        <begin position="139"/>
        <end position="161"/>
    </location>
</feature>
<dbReference type="RefSeq" id="WP_044838692.1">
    <property type="nucleotide sequence ID" value="NZ_CP059733.1"/>
</dbReference>
<feature type="transmembrane region" description="Helical" evidence="1">
    <location>
        <begin position="21"/>
        <end position="40"/>
    </location>
</feature>
<keyword evidence="1" id="KW-0812">Transmembrane</keyword>
<sequence length="569" mass="64708">MLSFDRKTYSKRLLQLISWSHWFTFFNIAIAIALSSFYLFSESSPETLLGQIYLVTTWLSHMAFLTFISFVLIVFPLTLLFPYTRFIRTSASLIFTLGLLLLILDAFIYTRLGYHLNASSSDQILALISNQIQQDPRSFWFISIVLCLVILAAELVISNYAWKHLKQLQKTVFARPIVLGLVASFFFSHITHIWADTELNYDILRQDTVLPLSYPTTAKTLLTKYGMFDQQDYVARKTSPLSFSGAVPQYPTLAGQCTVNEQPKRSTFVVLTRDMLSDKQSRQFAQRAQSPAIKLQHHIDNALGGDAWFNLLYSLPSIYQKEIITQGLEPVLFQKLKQLNLASSFTLIGDSKTVQNQAGQNQIGQTGALWLENLFKEHKKLNDISSLIFAEKLNNLEPGLHLLYFSDQDQYQFELFMDALLLAQRQKEIRDIIWVSSIGNIDKDTGLSIKPALLLWPQGRASNISSLTSQMDLQPTLLKNWLGCDMQAGLYSNGSDLLTLDKNRVIANTTDDGIMVFNKDKSVFIDQNGNFQSYSRQLQAPITVSSDFPLMIDGVHFIKQFSQINEQSQ</sequence>
<organism evidence="3 4">
    <name type="scientific">Thalassomonas viridans</name>
    <dbReference type="NCBI Taxonomy" id="137584"/>
    <lineage>
        <taxon>Bacteria</taxon>
        <taxon>Pseudomonadati</taxon>
        <taxon>Pseudomonadota</taxon>
        <taxon>Gammaproteobacteria</taxon>
        <taxon>Alteromonadales</taxon>
        <taxon>Colwelliaceae</taxon>
        <taxon>Thalassomonas</taxon>
    </lineage>
</organism>
<evidence type="ECO:0000259" key="2">
    <source>
        <dbReference type="Pfam" id="PF11893"/>
    </source>
</evidence>
<dbReference type="SUPFAM" id="SSF53649">
    <property type="entry name" value="Alkaline phosphatase-like"/>
    <property type="match status" value="1"/>
</dbReference>
<evidence type="ECO:0000256" key="1">
    <source>
        <dbReference type="SAM" id="Phobius"/>
    </source>
</evidence>
<keyword evidence="4" id="KW-1185">Reference proteome</keyword>
<reference evidence="3 4" key="2">
    <citation type="journal article" date="2022" name="Mar. Drugs">
        <title>Bioassay-Guided Fractionation Leads to the Detection of Cholic Acid Generated by the Rare Thalassomonas sp.</title>
        <authorList>
            <person name="Pheiffer F."/>
            <person name="Schneider Y.K."/>
            <person name="Hansen E.H."/>
            <person name="Andersen J.H."/>
            <person name="Isaksson J."/>
            <person name="Busche T."/>
            <person name="R C."/>
            <person name="Kalinowski J."/>
            <person name="Zyl L.V."/>
            <person name="Trindade M."/>
        </authorList>
    </citation>
    <scope>NUCLEOTIDE SEQUENCE [LARGE SCALE GENOMIC DNA]</scope>
    <source>
        <strain evidence="3 4">XOM25</strain>
    </source>
</reference>
<dbReference type="InterPro" id="IPR012159">
    <property type="entry name" value="YejM-like"/>
</dbReference>
<evidence type="ECO:0000313" key="3">
    <source>
        <dbReference type="EMBL" id="WDE07978.1"/>
    </source>
</evidence>
<dbReference type="Pfam" id="PF11893">
    <property type="entry name" value="DUF3413"/>
    <property type="match status" value="1"/>
</dbReference>
<dbReference type="InterPro" id="IPR024588">
    <property type="entry name" value="YejM_N"/>
</dbReference>
<proteinExistence type="predicted"/>
<dbReference type="InterPro" id="IPR017850">
    <property type="entry name" value="Alkaline_phosphatase_core_sf"/>
</dbReference>
<gene>
    <name evidence="3" type="ORF">SG34_014440</name>
</gene>
<dbReference type="KEGG" id="tvd:SG34_014440"/>
<evidence type="ECO:0000313" key="4">
    <source>
        <dbReference type="Proteomes" id="UP000032352"/>
    </source>
</evidence>
<accession>A0AAF0CBS6</accession>